<feature type="domain" description="GHMP kinase N-terminal" evidence="13">
    <location>
        <begin position="69"/>
        <end position="153"/>
    </location>
</feature>
<dbReference type="Gene3D" id="3.30.70.890">
    <property type="entry name" value="GHMP kinase, C-terminal domain"/>
    <property type="match status" value="1"/>
</dbReference>
<reference evidence="15" key="1">
    <citation type="submission" date="2020-04" db="EMBL/GenBank/DDBJ databases">
        <authorList>
            <person name="Zhang T."/>
        </authorList>
    </citation>
    <scope>NUCLEOTIDE SEQUENCE</scope>
    <source>
        <strain evidence="15">HKST-UBA01</strain>
    </source>
</reference>
<dbReference type="SUPFAM" id="SSF55060">
    <property type="entry name" value="GHMP Kinase, C-terminal domain"/>
    <property type="match status" value="1"/>
</dbReference>
<dbReference type="InterPro" id="IPR020568">
    <property type="entry name" value="Ribosomal_Su5_D2-typ_SF"/>
</dbReference>
<dbReference type="InterPro" id="IPR014721">
    <property type="entry name" value="Ribsml_uS5_D2-typ_fold_subgr"/>
</dbReference>
<evidence type="ECO:0000256" key="6">
    <source>
        <dbReference type="ARBA" id="ARBA00022679"/>
    </source>
</evidence>
<evidence type="ECO:0000256" key="8">
    <source>
        <dbReference type="ARBA" id="ARBA00022741"/>
    </source>
</evidence>
<evidence type="ECO:0000256" key="2">
    <source>
        <dbReference type="ARBA" id="ARBA00007370"/>
    </source>
</evidence>
<evidence type="ECO:0000256" key="5">
    <source>
        <dbReference type="ARBA" id="ARBA00022605"/>
    </source>
</evidence>
<dbReference type="GO" id="GO:0004413">
    <property type="term" value="F:homoserine kinase activity"/>
    <property type="evidence" value="ECO:0007669"/>
    <property type="project" value="UniProtKB-UniRule"/>
</dbReference>
<dbReference type="InterPro" id="IPR036554">
    <property type="entry name" value="GHMP_kinase_C_sf"/>
</dbReference>
<accession>A0A956LZK4</accession>
<dbReference type="PRINTS" id="PR00958">
    <property type="entry name" value="HOMSERKINASE"/>
</dbReference>
<evidence type="ECO:0000256" key="12">
    <source>
        <dbReference type="HAMAP-Rule" id="MF_00384"/>
    </source>
</evidence>
<keyword evidence="8 12" id="KW-0547">Nucleotide-binding</keyword>
<feature type="domain" description="GHMP kinase C-terminal" evidence="14">
    <location>
        <begin position="216"/>
        <end position="285"/>
    </location>
</feature>
<dbReference type="PANTHER" id="PTHR20861">
    <property type="entry name" value="HOMOSERINE/4-DIPHOSPHOCYTIDYL-2-C-METHYL-D-ERYTHRITOL KINASE"/>
    <property type="match status" value="1"/>
</dbReference>
<dbReference type="EC" id="2.7.1.39" evidence="3 12"/>
<dbReference type="HAMAP" id="MF_00384">
    <property type="entry name" value="Homoser_kinase"/>
    <property type="match status" value="1"/>
</dbReference>
<evidence type="ECO:0000256" key="10">
    <source>
        <dbReference type="ARBA" id="ARBA00022840"/>
    </source>
</evidence>
<keyword evidence="12" id="KW-0963">Cytoplasm</keyword>
<comment type="pathway">
    <text evidence="1 12">Amino-acid biosynthesis; L-threonine biosynthesis; L-threonine from L-aspartate: step 4/5.</text>
</comment>
<dbReference type="AlphaFoldDB" id="A0A956LZK4"/>
<comment type="function">
    <text evidence="12">Catalyzes the ATP-dependent phosphorylation of L-homoserine to L-homoserine phosphate.</text>
</comment>
<evidence type="ECO:0000256" key="11">
    <source>
        <dbReference type="ARBA" id="ARBA00049375"/>
    </source>
</evidence>
<name>A0A956LZK4_UNCEI</name>
<evidence type="ECO:0000259" key="13">
    <source>
        <dbReference type="Pfam" id="PF00288"/>
    </source>
</evidence>
<dbReference type="InterPro" id="IPR000870">
    <property type="entry name" value="Homoserine_kinase"/>
</dbReference>
<evidence type="ECO:0000313" key="15">
    <source>
        <dbReference type="EMBL" id="MCA9727522.1"/>
    </source>
</evidence>
<comment type="catalytic activity">
    <reaction evidence="11 12">
        <text>L-homoserine + ATP = O-phospho-L-homoserine + ADP + H(+)</text>
        <dbReference type="Rhea" id="RHEA:13985"/>
        <dbReference type="ChEBI" id="CHEBI:15378"/>
        <dbReference type="ChEBI" id="CHEBI:30616"/>
        <dbReference type="ChEBI" id="CHEBI:57476"/>
        <dbReference type="ChEBI" id="CHEBI:57590"/>
        <dbReference type="ChEBI" id="CHEBI:456216"/>
        <dbReference type="EC" id="2.7.1.39"/>
    </reaction>
</comment>
<evidence type="ECO:0000259" key="14">
    <source>
        <dbReference type="Pfam" id="PF08544"/>
    </source>
</evidence>
<dbReference type="GO" id="GO:0009088">
    <property type="term" value="P:threonine biosynthetic process"/>
    <property type="evidence" value="ECO:0007669"/>
    <property type="project" value="UniProtKB-UniRule"/>
</dbReference>
<keyword evidence="7 12" id="KW-0791">Threonine biosynthesis</keyword>
<sequence length="318" mass="33006">MGLAFSVRVPATSANIGPGFDCLGVALGLYLTAECTPSSAFAMELHGEGADRLPVDGRNLLARCLAAGRMSDAPGAEPPLPPIRLVIRNEIPLAHGLGSSSAAIVAGLTVGRILEKIENGQDPALDGEDRERLVRAANRIEGHPDNVAPAVLGDLVICGAEEDSVVTFREPWPDALRFVAVIPDLTVSTEAARRALPTTIAHGDAVANGARLARLLGALRARRFEHLRSALQDRLHQPFRLPLATGLADVLAALDAHPDAAGAYLSGSGPTVMALCAESSERAEALGATGVIEFGRHGVSATSRILQVDRNGVSVGSG</sequence>
<dbReference type="EMBL" id="JAGQHR010000182">
    <property type="protein sequence ID" value="MCA9727522.1"/>
    <property type="molecule type" value="Genomic_DNA"/>
</dbReference>
<dbReference type="SUPFAM" id="SSF54211">
    <property type="entry name" value="Ribosomal protein S5 domain 2-like"/>
    <property type="match status" value="1"/>
</dbReference>
<evidence type="ECO:0000256" key="3">
    <source>
        <dbReference type="ARBA" id="ARBA00012078"/>
    </source>
</evidence>
<keyword evidence="10 12" id="KW-0067">ATP-binding</keyword>
<dbReference type="Gene3D" id="3.30.230.10">
    <property type="match status" value="1"/>
</dbReference>
<keyword evidence="9 12" id="KW-0418">Kinase</keyword>
<evidence type="ECO:0000313" key="16">
    <source>
        <dbReference type="Proteomes" id="UP000697710"/>
    </source>
</evidence>
<reference evidence="15" key="2">
    <citation type="journal article" date="2021" name="Microbiome">
        <title>Successional dynamics and alternative stable states in a saline activated sludge microbial community over 9 years.</title>
        <authorList>
            <person name="Wang Y."/>
            <person name="Ye J."/>
            <person name="Ju F."/>
            <person name="Liu L."/>
            <person name="Boyd J.A."/>
            <person name="Deng Y."/>
            <person name="Parks D.H."/>
            <person name="Jiang X."/>
            <person name="Yin X."/>
            <person name="Woodcroft B.J."/>
            <person name="Tyson G.W."/>
            <person name="Hugenholtz P."/>
            <person name="Polz M.F."/>
            <person name="Zhang T."/>
        </authorList>
    </citation>
    <scope>NUCLEOTIDE SEQUENCE</scope>
    <source>
        <strain evidence="15">HKST-UBA01</strain>
    </source>
</reference>
<comment type="subcellular location">
    <subcellularLocation>
        <location evidence="12">Cytoplasm</location>
    </subcellularLocation>
</comment>
<dbReference type="NCBIfam" id="TIGR00191">
    <property type="entry name" value="thrB"/>
    <property type="match status" value="1"/>
</dbReference>
<dbReference type="InterPro" id="IPR006204">
    <property type="entry name" value="GHMP_kinase_N_dom"/>
</dbReference>
<dbReference type="Pfam" id="PF00288">
    <property type="entry name" value="GHMP_kinases_N"/>
    <property type="match status" value="1"/>
</dbReference>
<organism evidence="15 16">
    <name type="scientific">Eiseniibacteriota bacterium</name>
    <dbReference type="NCBI Taxonomy" id="2212470"/>
    <lineage>
        <taxon>Bacteria</taxon>
        <taxon>Candidatus Eiseniibacteriota</taxon>
    </lineage>
</organism>
<dbReference type="PANTHER" id="PTHR20861:SF1">
    <property type="entry name" value="HOMOSERINE KINASE"/>
    <property type="match status" value="1"/>
</dbReference>
<dbReference type="GO" id="GO:0005524">
    <property type="term" value="F:ATP binding"/>
    <property type="evidence" value="ECO:0007669"/>
    <property type="project" value="UniProtKB-UniRule"/>
</dbReference>
<evidence type="ECO:0000256" key="1">
    <source>
        <dbReference type="ARBA" id="ARBA00005015"/>
    </source>
</evidence>
<evidence type="ECO:0000256" key="7">
    <source>
        <dbReference type="ARBA" id="ARBA00022697"/>
    </source>
</evidence>
<dbReference type="InterPro" id="IPR006203">
    <property type="entry name" value="GHMP_knse_ATP-bd_CS"/>
</dbReference>
<dbReference type="PIRSF" id="PIRSF000676">
    <property type="entry name" value="Homoser_kin"/>
    <property type="match status" value="1"/>
</dbReference>
<evidence type="ECO:0000256" key="4">
    <source>
        <dbReference type="ARBA" id="ARBA00017858"/>
    </source>
</evidence>
<dbReference type="GO" id="GO:0005737">
    <property type="term" value="C:cytoplasm"/>
    <property type="evidence" value="ECO:0007669"/>
    <property type="project" value="UniProtKB-SubCell"/>
</dbReference>
<feature type="binding site" evidence="12">
    <location>
        <begin position="92"/>
        <end position="102"/>
    </location>
    <ligand>
        <name>ATP</name>
        <dbReference type="ChEBI" id="CHEBI:30616"/>
    </ligand>
</feature>
<dbReference type="Pfam" id="PF08544">
    <property type="entry name" value="GHMP_kinases_C"/>
    <property type="match status" value="1"/>
</dbReference>
<dbReference type="Proteomes" id="UP000697710">
    <property type="component" value="Unassembled WGS sequence"/>
</dbReference>
<proteinExistence type="inferred from homology"/>
<keyword evidence="5 12" id="KW-0028">Amino-acid biosynthesis</keyword>
<protein>
    <recommendedName>
        <fullName evidence="4 12">Homoserine kinase</fullName>
        <shortName evidence="12">HK</shortName>
        <shortName evidence="12">HSK</shortName>
        <ecNumber evidence="3 12">2.7.1.39</ecNumber>
    </recommendedName>
</protein>
<keyword evidence="6 12" id="KW-0808">Transferase</keyword>
<evidence type="ECO:0000256" key="9">
    <source>
        <dbReference type="ARBA" id="ARBA00022777"/>
    </source>
</evidence>
<gene>
    <name evidence="12 15" type="primary">thrB</name>
    <name evidence="15" type="ORF">KC729_07550</name>
</gene>
<comment type="similarity">
    <text evidence="2 12">Belongs to the GHMP kinase family. Homoserine kinase subfamily.</text>
</comment>
<dbReference type="InterPro" id="IPR013750">
    <property type="entry name" value="GHMP_kinase_C_dom"/>
</dbReference>
<comment type="caution">
    <text evidence="15">The sequence shown here is derived from an EMBL/GenBank/DDBJ whole genome shotgun (WGS) entry which is preliminary data.</text>
</comment>
<dbReference type="PROSITE" id="PS00627">
    <property type="entry name" value="GHMP_KINASES_ATP"/>
    <property type="match status" value="1"/>
</dbReference>